<evidence type="ECO:0000313" key="14">
    <source>
        <dbReference type="Proteomes" id="UP001056012"/>
    </source>
</evidence>
<feature type="domain" description="S1 motif" evidence="12">
    <location>
        <begin position="647"/>
        <end position="716"/>
    </location>
</feature>
<evidence type="ECO:0000259" key="12">
    <source>
        <dbReference type="PROSITE" id="PS50126"/>
    </source>
</evidence>
<feature type="domain" description="S1 motif" evidence="12">
    <location>
        <begin position="153"/>
        <end position="251"/>
    </location>
</feature>
<evidence type="ECO:0000256" key="10">
    <source>
        <dbReference type="ARBA" id="ARBA00076674"/>
    </source>
</evidence>
<feature type="domain" description="S1 motif" evidence="12">
    <location>
        <begin position="1041"/>
        <end position="1117"/>
    </location>
</feature>
<dbReference type="OrthoDB" id="412781at2759"/>
<dbReference type="CDD" id="cd05702">
    <property type="entry name" value="S1_Rrp5_repeat_hs11_sc8"/>
    <property type="match status" value="1"/>
</dbReference>
<feature type="domain" description="S1 motif" evidence="12">
    <location>
        <begin position="830"/>
        <end position="899"/>
    </location>
</feature>
<organism evidence="13 14">
    <name type="scientific">Curvularia clavata</name>
    <dbReference type="NCBI Taxonomy" id="95742"/>
    <lineage>
        <taxon>Eukaryota</taxon>
        <taxon>Fungi</taxon>
        <taxon>Dikarya</taxon>
        <taxon>Ascomycota</taxon>
        <taxon>Pezizomycotina</taxon>
        <taxon>Dothideomycetes</taxon>
        <taxon>Pleosporomycetidae</taxon>
        <taxon>Pleosporales</taxon>
        <taxon>Pleosporineae</taxon>
        <taxon>Pleosporaceae</taxon>
        <taxon>Curvularia</taxon>
    </lineage>
</organism>
<dbReference type="PROSITE" id="PS50126">
    <property type="entry name" value="S1"/>
    <property type="match status" value="12"/>
</dbReference>
<dbReference type="EMBL" id="CP089280">
    <property type="protein sequence ID" value="USP81995.1"/>
    <property type="molecule type" value="Genomic_DNA"/>
</dbReference>
<dbReference type="GO" id="GO:0003723">
    <property type="term" value="F:RNA binding"/>
    <property type="evidence" value="ECO:0007669"/>
    <property type="project" value="TreeGrafter"/>
</dbReference>
<keyword evidence="7" id="KW-0539">Nucleus</keyword>
<dbReference type="SUPFAM" id="SSF48452">
    <property type="entry name" value="TPR-like"/>
    <property type="match status" value="2"/>
</dbReference>
<protein>
    <recommendedName>
        <fullName evidence="9">rRNA biogenesis protein RRP5</fullName>
    </recommendedName>
    <alternativeName>
        <fullName evidence="10">Ribosomal RNA-processing protein 5</fullName>
    </alternativeName>
</protein>
<dbReference type="PANTHER" id="PTHR23270">
    <property type="entry name" value="PROGRAMMED CELL DEATH PROTEIN 11 PRE-RRNA PROCESSING PROTEIN RRP5"/>
    <property type="match status" value="1"/>
</dbReference>
<keyword evidence="14" id="KW-1185">Reference proteome</keyword>
<evidence type="ECO:0000256" key="8">
    <source>
        <dbReference type="ARBA" id="ARBA00055575"/>
    </source>
</evidence>
<evidence type="ECO:0000256" key="6">
    <source>
        <dbReference type="ARBA" id="ARBA00022737"/>
    </source>
</evidence>
<dbReference type="Gene3D" id="1.25.40.10">
    <property type="entry name" value="Tetratricopeptide repeat domain"/>
    <property type="match status" value="2"/>
</dbReference>
<dbReference type="InterPro" id="IPR012340">
    <property type="entry name" value="NA-bd_OB-fold"/>
</dbReference>
<dbReference type="InterPro" id="IPR057302">
    <property type="entry name" value="Rrp5_S1"/>
</dbReference>
<evidence type="ECO:0000256" key="1">
    <source>
        <dbReference type="ARBA" id="ARBA00002863"/>
    </source>
</evidence>
<dbReference type="FunFam" id="2.40.50.140:FF:000278">
    <property type="entry name" value="rRNA biogenesis protein rrp5"/>
    <property type="match status" value="1"/>
</dbReference>
<feature type="domain" description="S1 motif" evidence="12">
    <location>
        <begin position="938"/>
        <end position="1014"/>
    </location>
</feature>
<comment type="function">
    <text evidence="1">Component of the cleavage factor IA (CFIA) complex, which is involved in the endonucleolytic cleavage during polyadenylation-dependent pre-mRNA 3'-end formation.</text>
</comment>
<accession>A0A9Q8ZHW1</accession>
<feature type="compositionally biased region" description="Acidic residues" evidence="11">
    <location>
        <begin position="1436"/>
        <end position="1456"/>
    </location>
</feature>
<dbReference type="SUPFAM" id="SSF50249">
    <property type="entry name" value="Nucleic acid-binding proteins"/>
    <property type="match status" value="12"/>
</dbReference>
<feature type="domain" description="S1 motif" evidence="12">
    <location>
        <begin position="735"/>
        <end position="808"/>
    </location>
</feature>
<dbReference type="CDD" id="cd05706">
    <property type="entry name" value="S1_Rrp5_repeat_sc10"/>
    <property type="match status" value="1"/>
</dbReference>
<dbReference type="CDD" id="cd05703">
    <property type="entry name" value="S1_Rrp5_repeat_hs12_sc9"/>
    <property type="match status" value="1"/>
</dbReference>
<feature type="domain" description="S1 motif" evidence="12">
    <location>
        <begin position="267"/>
        <end position="336"/>
    </location>
</feature>
<evidence type="ECO:0000313" key="13">
    <source>
        <dbReference type="EMBL" id="USP81995.1"/>
    </source>
</evidence>
<dbReference type="FunFam" id="2.40.50.140:FF:000103">
    <property type="entry name" value="protein RRP5 homolog"/>
    <property type="match status" value="3"/>
</dbReference>
<dbReference type="Pfam" id="PF23459">
    <property type="entry name" value="S1_RRP5"/>
    <property type="match status" value="2"/>
</dbReference>
<dbReference type="Pfam" id="PF00575">
    <property type="entry name" value="S1"/>
    <property type="match status" value="3"/>
</dbReference>
<feature type="domain" description="S1 motif" evidence="12">
    <location>
        <begin position="1227"/>
        <end position="1296"/>
    </location>
</feature>
<dbReference type="InterPro" id="IPR003029">
    <property type="entry name" value="S1_domain"/>
</dbReference>
<keyword evidence="3" id="KW-0690">Ribosome biogenesis</keyword>
<keyword evidence="6" id="KW-0677">Repeat</keyword>
<dbReference type="InterPro" id="IPR045209">
    <property type="entry name" value="Rrp5"/>
</dbReference>
<feature type="domain" description="S1 motif" evidence="12">
    <location>
        <begin position="1133"/>
        <end position="1202"/>
    </location>
</feature>
<dbReference type="GO" id="GO:0006364">
    <property type="term" value="P:rRNA processing"/>
    <property type="evidence" value="ECO:0007669"/>
    <property type="project" value="UniProtKB-KW"/>
</dbReference>
<evidence type="ECO:0000256" key="2">
    <source>
        <dbReference type="ARBA" id="ARBA00004604"/>
    </source>
</evidence>
<dbReference type="Proteomes" id="UP001056012">
    <property type="component" value="Chromosome 7"/>
</dbReference>
<name>A0A9Q8ZHW1_CURCL</name>
<feature type="region of interest" description="Disordered" evidence="11">
    <location>
        <begin position="1"/>
        <end position="138"/>
    </location>
</feature>
<evidence type="ECO:0000256" key="4">
    <source>
        <dbReference type="ARBA" id="ARBA00022552"/>
    </source>
</evidence>
<dbReference type="PANTHER" id="PTHR23270:SF10">
    <property type="entry name" value="PROTEIN RRP5 HOMOLOG"/>
    <property type="match status" value="1"/>
</dbReference>
<dbReference type="FunFam" id="2.40.50.140:FF:000279">
    <property type="entry name" value="rRNA biogenesis protein rrp5"/>
    <property type="match status" value="1"/>
</dbReference>
<dbReference type="SMART" id="SM00316">
    <property type="entry name" value="S1"/>
    <property type="match status" value="13"/>
</dbReference>
<dbReference type="InterPro" id="IPR048058">
    <property type="entry name" value="Rrp5_S1_rpt_hs11_sc8"/>
</dbReference>
<evidence type="ECO:0000256" key="5">
    <source>
        <dbReference type="ARBA" id="ARBA00022553"/>
    </source>
</evidence>
<dbReference type="InterPro" id="IPR011990">
    <property type="entry name" value="TPR-like_helical_dom_sf"/>
</dbReference>
<dbReference type="CDD" id="cd05698">
    <property type="entry name" value="S1_Rrp5_repeat_hs6_sc5"/>
    <property type="match status" value="1"/>
</dbReference>
<dbReference type="FunFam" id="2.40.50.140:FF:000196">
    <property type="entry name" value="rRNA biogenesis protein RRP5"/>
    <property type="match status" value="1"/>
</dbReference>
<dbReference type="Gene3D" id="2.40.50.140">
    <property type="entry name" value="Nucleic acid-binding proteins"/>
    <property type="match status" value="10"/>
</dbReference>
<evidence type="ECO:0000256" key="11">
    <source>
        <dbReference type="SAM" id="MobiDB-lite"/>
    </source>
</evidence>
<feature type="domain" description="S1 motif" evidence="12">
    <location>
        <begin position="553"/>
        <end position="627"/>
    </location>
</feature>
<gene>
    <name evidence="13" type="ORF">yc1106_09269</name>
</gene>
<dbReference type="InterPro" id="IPR003107">
    <property type="entry name" value="HAT"/>
</dbReference>
<evidence type="ECO:0000256" key="9">
    <source>
        <dbReference type="ARBA" id="ARBA00073619"/>
    </source>
</evidence>
<dbReference type="SMART" id="SM00386">
    <property type="entry name" value="HAT"/>
    <property type="match status" value="6"/>
</dbReference>
<keyword evidence="4" id="KW-0698">rRNA processing</keyword>
<comment type="subcellular location">
    <subcellularLocation>
        <location evidence="2">Nucleus</location>
        <location evidence="2">Nucleolus</location>
    </subcellularLocation>
</comment>
<evidence type="ECO:0000256" key="3">
    <source>
        <dbReference type="ARBA" id="ARBA00022517"/>
    </source>
</evidence>
<dbReference type="GO" id="GO:0032040">
    <property type="term" value="C:small-subunit processome"/>
    <property type="evidence" value="ECO:0007669"/>
    <property type="project" value="TreeGrafter"/>
</dbReference>
<dbReference type="InterPro" id="IPR008847">
    <property type="entry name" value="Suf"/>
</dbReference>
<proteinExistence type="predicted"/>
<dbReference type="CDD" id="cd05697">
    <property type="entry name" value="S1_Rrp5_repeat_hs5"/>
    <property type="match status" value="1"/>
</dbReference>
<feature type="region of interest" description="Disordered" evidence="11">
    <location>
        <begin position="1394"/>
        <end position="1504"/>
    </location>
</feature>
<evidence type="ECO:0000256" key="7">
    <source>
        <dbReference type="ARBA" id="ARBA00023242"/>
    </source>
</evidence>
<dbReference type="FunFam" id="2.40.50.140:FF:000155">
    <property type="entry name" value="rRNA biogenesis protein RRP5"/>
    <property type="match status" value="1"/>
</dbReference>
<feature type="domain" description="S1 motif" evidence="12">
    <location>
        <begin position="461"/>
        <end position="536"/>
    </location>
</feature>
<sequence length="1793" mass="196741">MGAIKRKAEQGATPSKKAKGASNDRSAKRRKSDVDLQSPAKAKLETAAPASVFKDEEKKSFPRGGASVLTPLEHKQIQIKANQDVLFEQSGQKRPGGDDGEGYSDMGSEDDATKAAPKTKKKPSKKSKKTHESGEKEDVVKVESLSYKKLSPGTIVLGQITDISHQDLVLALPNNLVGYVPLTAVSDKLNERLEKLLKEDESDKEDGADEESFEDVDLKDLFSVGQYLRACIVATSGEGAKARKRLELSIEPKLVNAGLTKRKIPVNGMIQASVVSNEDHGLVMDLGLNDTTLKGFLPKSELGPAIQHSKVQEGAVFMCLVTGLNSDGRIVKLSADHTKAGNLTKGNTLTDAPTIDVFLPGTAVDLLVTETTPNKITGKILGLIDGTADAYHSGATERGATDISQKHKIGSKVKARILFTCPGSDPRKVGVSLMDHVLALSTRMSGKPKERKSPTELLPISTIVESAKVVKVAPSQGAFFDLGIRDVIGFAHISRLSDDKVDILSEEAGAFKLETQHKARIVAYNALDGLFQLSLEKKVLDQPFLRIEDIKAGEVVKGKVHKLIADKTGATAVLVNLAEGITGLVPEMHLADVRLQHPERKFREGVPVTARVLYTEPARHQIQLTLKKSLVNSDVKPWTNYEMISEGAAGPGILVSVRRNGATVRFYGNVKAWLPVAEMSEAFIDDATRHFHAGQVVNVRVLAVDAKERQLLVSCKDPAAVDTNKEAAFNALNPGGIVKGTVVEKSDESATLDIGNGVKGILRLGHLTDGSEKKDISTMKKIRVGGTLEDLVVLTKHGKSKTATVSNKPSLRKDAQASKLAISVEDLQAGETVHGFVRGILSDKVFVELGNGISGALFKSQMPEEMASTSDFGLRKDQSVTARVTHVDTGKGFFWLSMKAESDADATKTKVATPAKPGEALVNPVDPKLISTDDIKFGTLMTVRIRSVKDTQLNVEVAANVPGRISVSELFDSWDSIPDKKRPTAHFKMNDTIQARVLGRHDPRNFRFLPITSRSSNKTTTYEMTAKTSEIKTEADVLNLEKITTGSSHIAFINNIADRHVWVNISANVRGRIDFFDLTDDLEKLSDVEKNFPVGSALKVRVKAVDAANGKLDLTAASTVTGKTLSLQDLKVGHVLPARVTKLNDASIVVQINDSIAAPIFMEQLADDYDKAQPKNFMVGDVLRVCVISVDVPNKKLGLSARPSRVLSSSLPIKDPEITDRAQLKVNQVVRGFIKHIANNGVYVRLGPHVEAYVRVSHLSDEYIKEWKSAFHVDQLVTGKVISNKEDQRNPQLSLKTSVIKADYVEPLEFGDLKVGQIVTAKVRHVEDFGVFLVIDNSNNVSGLCHISQIADATVDKEKVKEMYKKDDAVKAKVIKIDPKSRKVSFTLKYSQVKGDEEDEEMNDASDVESSEDGDSDGGIELDDDVDMRSVKSAESDDDIELADANDSEDESDDDEPKATAQGLSTSGFDWTGATLDADQKEGAAESESEDDAPKKKKKSKKATIKEDRTGDLDAYGPQSVADYERLLLGQPNSAELWVRYMVFQRELNEIEKARQIARRALATINPREEKEKLDVWTALLHLENDFASDDAINTVFKEACQNNDAREVHERMIKIYISSGKIDKADELYQSMTKNKSFTADPKFWLSYAAFLMDVVQPPSPTRARALLQRATQSVAVSQHRYLTQKFAALEFKSPNGDTERGRTIFEGLVDTFSKKGDVWDMYLMLEQSHGEPDKVRDLFERMTKVGKASRVRSVFKKWAEWENSVGNKKGVDRVKKLEEEWREKRAQNDNE</sequence>
<feature type="compositionally biased region" description="Basic residues" evidence="11">
    <location>
        <begin position="117"/>
        <end position="129"/>
    </location>
</feature>
<dbReference type="CDD" id="cd05693">
    <property type="entry name" value="S1_Rrp5_repeat_hs1_sc1"/>
    <property type="match status" value="1"/>
</dbReference>
<dbReference type="CDD" id="cd05707">
    <property type="entry name" value="S1_Rrp5_repeat_sc11"/>
    <property type="match status" value="1"/>
</dbReference>
<feature type="domain" description="S1 motif" evidence="12">
    <location>
        <begin position="1316"/>
        <end position="1389"/>
    </location>
</feature>
<dbReference type="VEuPathDB" id="FungiDB:yc1106_09269"/>
<keyword evidence="5" id="KW-0597">Phosphoprotein</keyword>
<feature type="compositionally biased region" description="Acidic residues" evidence="11">
    <location>
        <begin position="98"/>
        <end position="110"/>
    </location>
</feature>
<feature type="compositionally biased region" description="Acidic residues" evidence="11">
    <location>
        <begin position="1396"/>
        <end position="1426"/>
    </location>
</feature>
<dbReference type="Pfam" id="PF05843">
    <property type="entry name" value="Suf"/>
    <property type="match status" value="1"/>
</dbReference>
<dbReference type="InterPro" id="IPR048059">
    <property type="entry name" value="Rrp5_S1_rpt_hs1_sc1"/>
</dbReference>
<reference evidence="13" key="1">
    <citation type="submission" date="2021-12" db="EMBL/GenBank/DDBJ databases">
        <title>Curvularia clavata genome.</title>
        <authorList>
            <person name="Cao Y."/>
        </authorList>
    </citation>
    <scope>NUCLEOTIDE SEQUENCE</scope>
    <source>
        <strain evidence="13">Yc1106</strain>
    </source>
</reference>
<comment type="function">
    <text evidence="8">Involved in the biogenesis of rRNA. Required for the formation of 18S and 5.8S rRNA.</text>
</comment>